<evidence type="ECO:0000313" key="2">
    <source>
        <dbReference type="EMBL" id="KAK1651514.1"/>
    </source>
</evidence>
<dbReference type="AlphaFoldDB" id="A0AAD8WES3"/>
<protein>
    <recommendedName>
        <fullName evidence="1">Transposase-associated domain-containing protein</fullName>
    </recommendedName>
</protein>
<gene>
    <name evidence="2" type="ORF">QYE76_069319</name>
</gene>
<organism evidence="2 3">
    <name type="scientific">Lolium multiflorum</name>
    <name type="common">Italian ryegrass</name>
    <name type="synonym">Lolium perenne subsp. multiflorum</name>
    <dbReference type="NCBI Taxonomy" id="4521"/>
    <lineage>
        <taxon>Eukaryota</taxon>
        <taxon>Viridiplantae</taxon>
        <taxon>Streptophyta</taxon>
        <taxon>Embryophyta</taxon>
        <taxon>Tracheophyta</taxon>
        <taxon>Spermatophyta</taxon>
        <taxon>Magnoliopsida</taxon>
        <taxon>Liliopsida</taxon>
        <taxon>Poales</taxon>
        <taxon>Poaceae</taxon>
        <taxon>BOP clade</taxon>
        <taxon>Pooideae</taxon>
        <taxon>Poodae</taxon>
        <taxon>Poeae</taxon>
        <taxon>Poeae Chloroplast Group 2 (Poeae type)</taxon>
        <taxon>Loliodinae</taxon>
        <taxon>Loliinae</taxon>
        <taxon>Lolium</taxon>
    </lineage>
</organism>
<dbReference type="Pfam" id="PF13963">
    <property type="entry name" value="Transpos_assoc"/>
    <property type="match status" value="1"/>
</dbReference>
<feature type="domain" description="Transposase-associated" evidence="1">
    <location>
        <begin position="7"/>
        <end position="75"/>
    </location>
</feature>
<keyword evidence="3" id="KW-1185">Reference proteome</keyword>
<dbReference type="Proteomes" id="UP001231189">
    <property type="component" value="Unassembled WGS sequence"/>
</dbReference>
<accession>A0AAD8WES3</accession>
<evidence type="ECO:0000313" key="3">
    <source>
        <dbReference type="Proteomes" id="UP001231189"/>
    </source>
</evidence>
<proteinExistence type="predicted"/>
<feature type="non-terminal residue" evidence="2">
    <location>
        <position position="1"/>
    </location>
</feature>
<dbReference type="InterPro" id="IPR029480">
    <property type="entry name" value="Transpos_assoc"/>
</dbReference>
<evidence type="ECO:0000259" key="1">
    <source>
        <dbReference type="Pfam" id="PF13963"/>
    </source>
</evidence>
<name>A0AAD8WES3_LOLMU</name>
<reference evidence="2" key="1">
    <citation type="submission" date="2023-07" db="EMBL/GenBank/DDBJ databases">
        <title>A chromosome-level genome assembly of Lolium multiflorum.</title>
        <authorList>
            <person name="Chen Y."/>
            <person name="Copetti D."/>
            <person name="Kolliker R."/>
            <person name="Studer B."/>
        </authorList>
    </citation>
    <scope>NUCLEOTIDE SEQUENCE</scope>
    <source>
        <strain evidence="2">02402/16</strain>
        <tissue evidence="2">Leaf</tissue>
    </source>
</reference>
<sequence>RMADNGWMYNERVSATEKTTEWTSKTHFLVNELARGMKGLVRALCPCVRCVKRQRRGKDEMYRHLLQYGYMHGYVTEIDFDERERDRGEVMRQRLNGNEYDGIRDFLDDLVHADVPDCHLQNRRRRQNRRNQSQPRRPSMPRHWCFLELFFTSPPMDALAHGKLANPPANFFLCDSAASGDDALHTPVGNPKWKV</sequence>
<comment type="caution">
    <text evidence="2">The sequence shown here is derived from an EMBL/GenBank/DDBJ whole genome shotgun (WGS) entry which is preliminary data.</text>
</comment>
<dbReference type="EMBL" id="JAUUTY010000004">
    <property type="protein sequence ID" value="KAK1651514.1"/>
    <property type="molecule type" value="Genomic_DNA"/>
</dbReference>